<feature type="transmembrane region" description="Helical" evidence="4">
    <location>
        <begin position="391"/>
        <end position="412"/>
    </location>
</feature>
<dbReference type="InterPro" id="IPR016032">
    <property type="entry name" value="Sig_transdc_resp-reg_C-effctor"/>
</dbReference>
<keyword evidence="4" id="KW-1133">Transmembrane helix</keyword>
<feature type="transmembrane region" description="Helical" evidence="4">
    <location>
        <begin position="139"/>
        <end position="158"/>
    </location>
</feature>
<name>A0A6N8JJY1_9ACTN</name>
<organism evidence="6 7">
    <name type="scientific">Adlercreutzia mucosicola</name>
    <dbReference type="NCBI Taxonomy" id="580026"/>
    <lineage>
        <taxon>Bacteria</taxon>
        <taxon>Bacillati</taxon>
        <taxon>Actinomycetota</taxon>
        <taxon>Coriobacteriia</taxon>
        <taxon>Eggerthellales</taxon>
        <taxon>Eggerthellaceae</taxon>
        <taxon>Adlercreutzia</taxon>
    </lineage>
</organism>
<dbReference type="InterPro" id="IPR000792">
    <property type="entry name" value="Tscrpt_reg_LuxR_C"/>
</dbReference>
<evidence type="ECO:0000259" key="5">
    <source>
        <dbReference type="PROSITE" id="PS50043"/>
    </source>
</evidence>
<feature type="transmembrane region" description="Helical" evidence="4">
    <location>
        <begin position="327"/>
        <end position="346"/>
    </location>
</feature>
<feature type="transmembrane region" description="Helical" evidence="4">
    <location>
        <begin position="78"/>
        <end position="97"/>
    </location>
</feature>
<dbReference type="PANTHER" id="PTHR44688">
    <property type="entry name" value="DNA-BINDING TRANSCRIPTIONAL ACTIVATOR DEVR_DOSR"/>
    <property type="match status" value="1"/>
</dbReference>
<feature type="transmembrane region" description="Helical" evidence="4">
    <location>
        <begin position="274"/>
        <end position="295"/>
    </location>
</feature>
<keyword evidence="7" id="KW-1185">Reference proteome</keyword>
<feature type="transmembrane region" description="Helical" evidence="4">
    <location>
        <begin position="242"/>
        <end position="262"/>
    </location>
</feature>
<feature type="transmembrane region" description="Helical" evidence="4">
    <location>
        <begin position="358"/>
        <end position="379"/>
    </location>
</feature>
<keyword evidence="1" id="KW-0805">Transcription regulation</keyword>
<dbReference type="Pfam" id="PF00196">
    <property type="entry name" value="GerE"/>
    <property type="match status" value="1"/>
</dbReference>
<keyword evidence="4" id="KW-0812">Transmembrane</keyword>
<dbReference type="SMART" id="SM00421">
    <property type="entry name" value="HTH_LUXR"/>
    <property type="match status" value="1"/>
</dbReference>
<proteinExistence type="predicted"/>
<dbReference type="PROSITE" id="PS50043">
    <property type="entry name" value="HTH_LUXR_2"/>
    <property type="match status" value="1"/>
</dbReference>
<evidence type="ECO:0000256" key="4">
    <source>
        <dbReference type="SAM" id="Phobius"/>
    </source>
</evidence>
<protein>
    <recommendedName>
        <fullName evidence="5">HTH luxR-type domain-containing protein</fullName>
    </recommendedName>
</protein>
<keyword evidence="2" id="KW-0238">DNA-binding</keyword>
<dbReference type="CDD" id="cd06170">
    <property type="entry name" value="LuxR_C_like"/>
    <property type="match status" value="1"/>
</dbReference>
<feature type="domain" description="HTH luxR-type" evidence="5">
    <location>
        <begin position="458"/>
        <end position="523"/>
    </location>
</feature>
<evidence type="ECO:0000256" key="2">
    <source>
        <dbReference type="ARBA" id="ARBA00023125"/>
    </source>
</evidence>
<accession>A0A6N8JJY1</accession>
<evidence type="ECO:0000313" key="7">
    <source>
        <dbReference type="Proteomes" id="UP000463388"/>
    </source>
</evidence>
<dbReference type="AlphaFoldDB" id="A0A6N8JJY1"/>
<dbReference type="Gene3D" id="1.10.10.10">
    <property type="entry name" value="Winged helix-like DNA-binding domain superfamily/Winged helix DNA-binding domain"/>
    <property type="match status" value="1"/>
</dbReference>
<feature type="transmembrane region" description="Helical" evidence="4">
    <location>
        <begin position="104"/>
        <end position="127"/>
    </location>
</feature>
<dbReference type="GO" id="GO:0003677">
    <property type="term" value="F:DNA binding"/>
    <property type="evidence" value="ECO:0007669"/>
    <property type="project" value="UniProtKB-KW"/>
</dbReference>
<evidence type="ECO:0000256" key="1">
    <source>
        <dbReference type="ARBA" id="ARBA00023015"/>
    </source>
</evidence>
<keyword evidence="4" id="KW-0472">Membrane</keyword>
<gene>
    <name evidence="6" type="ORF">GKZ27_01675</name>
</gene>
<dbReference type="SUPFAM" id="SSF46894">
    <property type="entry name" value="C-terminal effector domain of the bipartite response regulators"/>
    <property type="match status" value="1"/>
</dbReference>
<feature type="transmembrane region" description="Helical" evidence="4">
    <location>
        <begin position="39"/>
        <end position="58"/>
    </location>
</feature>
<feature type="transmembrane region" description="Helical" evidence="4">
    <location>
        <begin position="302"/>
        <end position="321"/>
    </location>
</feature>
<comment type="caution">
    <text evidence="6">The sequence shown here is derived from an EMBL/GenBank/DDBJ whole genome shotgun (WGS) entry which is preliminary data.</text>
</comment>
<feature type="transmembrane region" description="Helical" evidence="4">
    <location>
        <begin position="191"/>
        <end position="208"/>
    </location>
</feature>
<feature type="transmembrane region" description="Helical" evidence="4">
    <location>
        <begin position="165"/>
        <end position="185"/>
    </location>
</feature>
<evidence type="ECO:0000313" key="6">
    <source>
        <dbReference type="EMBL" id="MVX60185.1"/>
    </source>
</evidence>
<dbReference type="InterPro" id="IPR036388">
    <property type="entry name" value="WH-like_DNA-bd_sf"/>
</dbReference>
<evidence type="ECO:0000256" key="3">
    <source>
        <dbReference type="ARBA" id="ARBA00023163"/>
    </source>
</evidence>
<keyword evidence="3" id="KW-0804">Transcription</keyword>
<dbReference type="Proteomes" id="UP000463388">
    <property type="component" value="Unassembled WGS sequence"/>
</dbReference>
<dbReference type="PRINTS" id="PR00038">
    <property type="entry name" value="HTHLUXR"/>
</dbReference>
<dbReference type="PANTHER" id="PTHR44688:SF16">
    <property type="entry name" value="DNA-BINDING TRANSCRIPTIONAL ACTIVATOR DEVR_DOSR"/>
    <property type="match status" value="1"/>
</dbReference>
<sequence>MDAKGLRRMNSYENRGGETLKVKLFDFAKLRNSLSGASLLPDTLALLFLLVWILQLYWTSSVADWAHFDVAVHLDLRNIWQLGESVALALWCAYFMLRPRTPGFVVMALAASLVFLGSLAAVIPFPADIDTIARTAGPFFSGIGCGSLMLGFCIRLSWGSRRTLLVCLALALAGAAFTDLVFYFLPRSVGMWIVPFLPLMSLGCLALSRNVDCAGSGSEDCEGNQEELDQWRAPMGRRTRMASVYVMLGFAAGLVYGMSQSFSVALGTAGYNDLSYILSIALTAPPIAVVAMCINRGSTAKVLAAVASVVLLSLAFGMLVMAPSFGAAAMVACVTGYTAVYFMIWALWGDLENYQQRLVSSAAGILALTASVPLGSFLARFVFEQSALSPWILSGVSMVAVYGLIMAAIMLLRYIPAHRRGAEGYRGEEAERCEDVHEKLSGDAECDDQEQRTTMEVDLCQRYGLTARESEVFHLLAQGLNRLAIARELVISDDTVRTHMRNIYRKLDVHSQQQLIALVREGDCR</sequence>
<dbReference type="GO" id="GO:0006355">
    <property type="term" value="P:regulation of DNA-templated transcription"/>
    <property type="evidence" value="ECO:0007669"/>
    <property type="project" value="InterPro"/>
</dbReference>
<reference evidence="6 7" key="1">
    <citation type="submission" date="2019-12" db="EMBL/GenBank/DDBJ databases">
        <title>Microbes associate with the intestines of laboratory mice.</title>
        <authorList>
            <person name="Navarre W."/>
            <person name="Wong E."/>
        </authorList>
    </citation>
    <scope>NUCLEOTIDE SEQUENCE [LARGE SCALE GENOMIC DNA]</scope>
    <source>
        <strain evidence="6 7">NM66_B29</strain>
    </source>
</reference>
<dbReference type="EMBL" id="WSRR01000002">
    <property type="protein sequence ID" value="MVX60185.1"/>
    <property type="molecule type" value="Genomic_DNA"/>
</dbReference>